<dbReference type="EMBL" id="BMZM01000002">
    <property type="protein sequence ID" value="GHC26559.1"/>
    <property type="molecule type" value="Genomic_DNA"/>
</dbReference>
<organism evidence="3 4">
    <name type="scientific">Kushneria pakistanensis</name>
    <dbReference type="NCBI Taxonomy" id="1508770"/>
    <lineage>
        <taxon>Bacteria</taxon>
        <taxon>Pseudomonadati</taxon>
        <taxon>Pseudomonadota</taxon>
        <taxon>Gammaproteobacteria</taxon>
        <taxon>Oceanospirillales</taxon>
        <taxon>Halomonadaceae</taxon>
        <taxon>Kushneria</taxon>
    </lineage>
</organism>
<gene>
    <name evidence="3" type="ORF">GCM10010082_19700</name>
</gene>
<dbReference type="PRINTS" id="PR00111">
    <property type="entry name" value="ABHYDROLASE"/>
</dbReference>
<dbReference type="SUPFAM" id="SSF53474">
    <property type="entry name" value="alpha/beta-Hydrolases"/>
    <property type="match status" value="1"/>
</dbReference>
<dbReference type="PANTHER" id="PTHR43689:SF8">
    <property type="entry name" value="ALPHA_BETA-HYDROLASES SUPERFAMILY PROTEIN"/>
    <property type="match status" value="1"/>
</dbReference>
<protein>
    <recommendedName>
        <fullName evidence="2">AB hydrolase-1 domain-containing protein</fullName>
    </recommendedName>
</protein>
<proteinExistence type="predicted"/>
<feature type="region of interest" description="Disordered" evidence="1">
    <location>
        <begin position="1"/>
        <end position="21"/>
    </location>
</feature>
<feature type="compositionally biased region" description="Basic and acidic residues" evidence="1">
    <location>
        <begin position="1"/>
        <end position="12"/>
    </location>
</feature>
<evidence type="ECO:0000259" key="2">
    <source>
        <dbReference type="Pfam" id="PF00561"/>
    </source>
</evidence>
<dbReference type="Pfam" id="PF00561">
    <property type="entry name" value="Abhydrolase_1"/>
    <property type="match status" value="1"/>
</dbReference>
<dbReference type="InterPro" id="IPR000073">
    <property type="entry name" value="AB_hydrolase_1"/>
</dbReference>
<evidence type="ECO:0000313" key="3">
    <source>
        <dbReference type="EMBL" id="GHC26559.1"/>
    </source>
</evidence>
<accession>A0ABQ3FJ45</accession>
<dbReference type="Proteomes" id="UP000604243">
    <property type="component" value="Unassembled WGS sequence"/>
</dbReference>
<comment type="caution">
    <text evidence="3">The sequence shown here is derived from an EMBL/GenBank/DDBJ whole genome shotgun (WGS) entry which is preliminary data.</text>
</comment>
<reference evidence="4" key="1">
    <citation type="journal article" date="2019" name="Int. J. Syst. Evol. Microbiol.">
        <title>The Global Catalogue of Microorganisms (GCM) 10K type strain sequencing project: providing services to taxonomists for standard genome sequencing and annotation.</title>
        <authorList>
            <consortium name="The Broad Institute Genomics Platform"/>
            <consortium name="The Broad Institute Genome Sequencing Center for Infectious Disease"/>
            <person name="Wu L."/>
            <person name="Ma J."/>
        </authorList>
    </citation>
    <scope>NUCLEOTIDE SEQUENCE [LARGE SCALE GENOMIC DNA]</scope>
    <source>
        <strain evidence="4">KCTC 42082</strain>
    </source>
</reference>
<feature type="domain" description="AB hydrolase-1" evidence="2">
    <location>
        <begin position="81"/>
        <end position="318"/>
    </location>
</feature>
<keyword evidence="4" id="KW-1185">Reference proteome</keyword>
<dbReference type="Gene3D" id="3.40.50.1820">
    <property type="entry name" value="alpha/beta hydrolase"/>
    <property type="match status" value="1"/>
</dbReference>
<dbReference type="RefSeq" id="WP_189517569.1">
    <property type="nucleotide sequence ID" value="NZ_BMZM01000002.1"/>
</dbReference>
<dbReference type="InterPro" id="IPR000639">
    <property type="entry name" value="Epox_hydrolase-like"/>
</dbReference>
<dbReference type="PRINTS" id="PR00412">
    <property type="entry name" value="EPOXHYDRLASE"/>
</dbReference>
<dbReference type="InterPro" id="IPR029058">
    <property type="entry name" value="AB_hydrolase_fold"/>
</dbReference>
<evidence type="ECO:0000313" key="4">
    <source>
        <dbReference type="Proteomes" id="UP000604243"/>
    </source>
</evidence>
<dbReference type="PANTHER" id="PTHR43689">
    <property type="entry name" value="HYDROLASE"/>
    <property type="match status" value="1"/>
</dbReference>
<sequence>MARDISSQERSHGRSRRRSHKGRWALAGLAASMAWASWQKRQALKASRHDRLNTAPELSRSAMVNGILMRWEEHGERNDQPPVVMLHGIPTNPRIWRHVIPRLADTGVCCLAWELVGFGWSINEGLERDISVAAQADYFIAWLDHQQIERATLVGHDIGGGVLQALLALHPERIAGLVLVDSVAFDNWPVPAVATAAQMAGIIEKLPPALLRPIFHTALANLGHDNTRREIRSAALLWGPYSQPTGPAGFAHQARCMSAAQTQAIAPRLPLSPTMPIAMVWGDQDPLTLASAERLATRLSVPTIRRIPGGHHFNPEDHPDIVADEVRRMITRVAQGPDTGGLSDTVV</sequence>
<evidence type="ECO:0000256" key="1">
    <source>
        <dbReference type="SAM" id="MobiDB-lite"/>
    </source>
</evidence>
<name>A0ABQ3FJ45_9GAMM</name>